<evidence type="ECO:0000256" key="2">
    <source>
        <dbReference type="ARBA" id="ARBA00007809"/>
    </source>
</evidence>
<keyword evidence="8 10" id="KW-1133">Transmembrane helix</keyword>
<evidence type="ECO:0000313" key="12">
    <source>
        <dbReference type="EMBL" id="GMN49316.1"/>
    </source>
</evidence>
<dbReference type="EMBL" id="BTGU01000030">
    <property type="protein sequence ID" value="GMN49316.1"/>
    <property type="molecule type" value="Genomic_DNA"/>
</dbReference>
<keyword evidence="3 10" id="KW-0813">Transport</keyword>
<dbReference type="FunFam" id="1.20.1280.290:FF:000001">
    <property type="entry name" value="Bidirectional sugar transporter SWEET"/>
    <property type="match status" value="1"/>
</dbReference>
<evidence type="ECO:0000256" key="1">
    <source>
        <dbReference type="ARBA" id="ARBA00004651"/>
    </source>
</evidence>
<dbReference type="GO" id="GO:0008515">
    <property type="term" value="F:sucrose transmembrane transporter activity"/>
    <property type="evidence" value="ECO:0007669"/>
    <property type="project" value="UniProtKB-ARBA"/>
</dbReference>
<sequence>MAIFNIQHPWTFTFGILGNIISVLVYLAPVATFYRVSRKKSTEGFHSLPYLVALFSSMLWLYYALLKSDAMLLITINSFGCVIEMIYITMFIFYAPTYARKLTIKLFALMNIGMFSLIFLVTQFAVRHPSRVQALGWICVAISVSVFAAPLSIVAQVIRTGSVEFMPFTLSFFLTLSAIMWFAYGLLLKDICIAVPNVLGFVLGLLQMVLYAIYRDKITVMDDDEEKKLPEQVKNVVVLRTLATSDQVHSIDAIKTGDDVNKDPKEHIDDLHHDHDQEQDQKTMEVALGDLHPNEAAV</sequence>
<dbReference type="PANTHER" id="PTHR10791">
    <property type="entry name" value="RAG1-ACTIVATING PROTEIN 1"/>
    <property type="match status" value="1"/>
</dbReference>
<dbReference type="Pfam" id="PF03083">
    <property type="entry name" value="MtN3_slv"/>
    <property type="match status" value="2"/>
</dbReference>
<evidence type="ECO:0000256" key="11">
    <source>
        <dbReference type="SAM" id="MobiDB-lite"/>
    </source>
</evidence>
<feature type="transmembrane region" description="Helical" evidence="10">
    <location>
        <begin position="48"/>
        <end position="65"/>
    </location>
</feature>
<feature type="transmembrane region" description="Helical" evidence="10">
    <location>
        <begin position="165"/>
        <end position="187"/>
    </location>
</feature>
<evidence type="ECO:0000256" key="6">
    <source>
        <dbReference type="ARBA" id="ARBA00022692"/>
    </source>
</evidence>
<keyword evidence="4" id="KW-1003">Cell membrane</keyword>
<evidence type="ECO:0000256" key="10">
    <source>
        <dbReference type="RuleBase" id="RU910715"/>
    </source>
</evidence>
<dbReference type="Proteomes" id="UP001187192">
    <property type="component" value="Unassembled WGS sequence"/>
</dbReference>
<gene>
    <name evidence="12" type="ORF">TIFTF001_018488</name>
</gene>
<protein>
    <recommendedName>
        <fullName evidence="10">Bidirectional sugar transporter SWEET</fullName>
    </recommendedName>
</protein>
<comment type="subcellular location">
    <subcellularLocation>
        <location evidence="1 10">Cell membrane</location>
        <topology evidence="1 10">Multi-pass membrane protein</topology>
    </subcellularLocation>
</comment>
<dbReference type="FunFam" id="1.20.1280.290:FF:000003">
    <property type="entry name" value="Bidirectional sugar transporter SWEET"/>
    <property type="match status" value="1"/>
</dbReference>
<evidence type="ECO:0000256" key="4">
    <source>
        <dbReference type="ARBA" id="ARBA00022475"/>
    </source>
</evidence>
<feature type="transmembrane region" description="Helical" evidence="10">
    <location>
        <begin position="12"/>
        <end position="36"/>
    </location>
</feature>
<feature type="transmembrane region" description="Helical" evidence="10">
    <location>
        <begin position="132"/>
        <end position="153"/>
    </location>
</feature>
<dbReference type="InterPro" id="IPR004316">
    <property type="entry name" value="SWEET_rpt"/>
</dbReference>
<dbReference type="PANTHER" id="PTHR10791:SF222">
    <property type="entry name" value="BIDIRECTIONAL SUGAR TRANSPORTER SWEET15"/>
    <property type="match status" value="1"/>
</dbReference>
<dbReference type="GO" id="GO:0051119">
    <property type="term" value="F:sugar transmembrane transporter activity"/>
    <property type="evidence" value="ECO:0007669"/>
    <property type="project" value="InterPro"/>
</dbReference>
<proteinExistence type="inferred from homology"/>
<evidence type="ECO:0000256" key="3">
    <source>
        <dbReference type="ARBA" id="ARBA00022448"/>
    </source>
</evidence>
<accession>A0AA88DAT5</accession>
<feature type="region of interest" description="Disordered" evidence="11">
    <location>
        <begin position="256"/>
        <end position="280"/>
    </location>
</feature>
<evidence type="ECO:0000256" key="9">
    <source>
        <dbReference type="ARBA" id="ARBA00023136"/>
    </source>
</evidence>
<keyword evidence="6 10" id="KW-0812">Transmembrane</keyword>
<evidence type="ECO:0000313" key="13">
    <source>
        <dbReference type="Proteomes" id="UP001187192"/>
    </source>
</evidence>
<dbReference type="InterPro" id="IPR047664">
    <property type="entry name" value="SWEET"/>
</dbReference>
<dbReference type="AlphaFoldDB" id="A0AA88DAT5"/>
<keyword evidence="5 10" id="KW-0762">Sugar transport</keyword>
<comment type="function">
    <text evidence="10">Mediates both low-affinity uptake and efflux of sugar across the membrane.</text>
</comment>
<organism evidence="12 13">
    <name type="scientific">Ficus carica</name>
    <name type="common">Common fig</name>
    <dbReference type="NCBI Taxonomy" id="3494"/>
    <lineage>
        <taxon>Eukaryota</taxon>
        <taxon>Viridiplantae</taxon>
        <taxon>Streptophyta</taxon>
        <taxon>Embryophyta</taxon>
        <taxon>Tracheophyta</taxon>
        <taxon>Spermatophyta</taxon>
        <taxon>Magnoliopsida</taxon>
        <taxon>eudicotyledons</taxon>
        <taxon>Gunneridae</taxon>
        <taxon>Pentapetalae</taxon>
        <taxon>rosids</taxon>
        <taxon>fabids</taxon>
        <taxon>Rosales</taxon>
        <taxon>Moraceae</taxon>
        <taxon>Ficeae</taxon>
        <taxon>Ficus</taxon>
    </lineage>
</organism>
<dbReference type="Gene3D" id="1.20.1280.290">
    <property type="match status" value="2"/>
</dbReference>
<keyword evidence="13" id="KW-1185">Reference proteome</keyword>
<name>A0AA88DAT5_FICCA</name>
<feature type="transmembrane region" description="Helical" evidence="10">
    <location>
        <begin position="71"/>
        <end position="94"/>
    </location>
</feature>
<reference evidence="12" key="1">
    <citation type="submission" date="2023-07" db="EMBL/GenBank/DDBJ databases">
        <title>draft genome sequence of fig (Ficus carica).</title>
        <authorList>
            <person name="Takahashi T."/>
            <person name="Nishimura K."/>
        </authorList>
    </citation>
    <scope>NUCLEOTIDE SEQUENCE</scope>
</reference>
<dbReference type="GO" id="GO:0005886">
    <property type="term" value="C:plasma membrane"/>
    <property type="evidence" value="ECO:0007669"/>
    <property type="project" value="UniProtKB-SubCell"/>
</dbReference>
<evidence type="ECO:0000256" key="5">
    <source>
        <dbReference type="ARBA" id="ARBA00022597"/>
    </source>
</evidence>
<keyword evidence="9 10" id="KW-0472">Membrane</keyword>
<evidence type="ECO:0000256" key="7">
    <source>
        <dbReference type="ARBA" id="ARBA00022737"/>
    </source>
</evidence>
<keyword evidence="7" id="KW-0677">Repeat</keyword>
<feature type="transmembrane region" description="Helical" evidence="10">
    <location>
        <begin position="106"/>
        <end position="126"/>
    </location>
</feature>
<comment type="caution">
    <text evidence="12">The sequence shown here is derived from an EMBL/GenBank/DDBJ whole genome shotgun (WGS) entry which is preliminary data.</text>
</comment>
<feature type="transmembrane region" description="Helical" evidence="10">
    <location>
        <begin position="193"/>
        <end position="214"/>
    </location>
</feature>
<comment type="similarity">
    <text evidence="2 10">Belongs to the SWEET sugar transporter family.</text>
</comment>
<evidence type="ECO:0000256" key="8">
    <source>
        <dbReference type="ARBA" id="ARBA00022989"/>
    </source>
</evidence>